<keyword evidence="1" id="KW-1133">Transmembrane helix</keyword>
<organism evidence="2 3">
    <name type="scientific">Arachnia rubra</name>
    <dbReference type="NCBI Taxonomy" id="1547448"/>
    <lineage>
        <taxon>Bacteria</taxon>
        <taxon>Bacillati</taxon>
        <taxon>Actinomycetota</taxon>
        <taxon>Actinomycetes</taxon>
        <taxon>Propionibacteriales</taxon>
        <taxon>Propionibacteriaceae</taxon>
        <taxon>Arachnia</taxon>
    </lineage>
</organism>
<name>A0ABX7Y4R5_9ACTN</name>
<dbReference type="RefSeq" id="WP_212323788.1">
    <property type="nucleotide sequence ID" value="NZ_AP024463.1"/>
</dbReference>
<feature type="transmembrane region" description="Helical" evidence="1">
    <location>
        <begin position="7"/>
        <end position="25"/>
    </location>
</feature>
<accession>A0ABX7Y4R5</accession>
<dbReference type="EMBL" id="CP072384">
    <property type="protein sequence ID" value="QUC08185.1"/>
    <property type="molecule type" value="Genomic_DNA"/>
</dbReference>
<keyword evidence="1" id="KW-0472">Membrane</keyword>
<dbReference type="Proteomes" id="UP000678513">
    <property type="component" value="Chromosome"/>
</dbReference>
<protein>
    <recommendedName>
        <fullName evidence="4">DUF5668 domain-containing protein</fullName>
    </recommendedName>
</protein>
<feature type="transmembrane region" description="Helical" evidence="1">
    <location>
        <begin position="37"/>
        <end position="55"/>
    </location>
</feature>
<proteinExistence type="predicted"/>
<gene>
    <name evidence="2" type="ORF">J5A65_15020</name>
</gene>
<evidence type="ECO:0000256" key="1">
    <source>
        <dbReference type="SAM" id="Phobius"/>
    </source>
</evidence>
<keyword evidence="3" id="KW-1185">Reference proteome</keyword>
<evidence type="ECO:0000313" key="2">
    <source>
        <dbReference type="EMBL" id="QUC08185.1"/>
    </source>
</evidence>
<keyword evidence="1" id="KW-0812">Transmembrane</keyword>
<sequence length="77" mass="8597">MISLGGLLILLGFGSLILPIFNLQFKLLFFVEGMQPWFGIILGIIGIILVVLGFMQNNKQEQPQQSYPPQQGQPPQQ</sequence>
<evidence type="ECO:0008006" key="4">
    <source>
        <dbReference type="Google" id="ProtNLM"/>
    </source>
</evidence>
<evidence type="ECO:0000313" key="3">
    <source>
        <dbReference type="Proteomes" id="UP000678513"/>
    </source>
</evidence>
<reference evidence="2 3" key="1">
    <citation type="submission" date="2021-03" db="EMBL/GenBank/DDBJ databases">
        <title>Human Oral Microbial Genomes.</title>
        <authorList>
            <person name="Johnston C.D."/>
            <person name="Chen T."/>
            <person name="Dewhirst F.E."/>
        </authorList>
    </citation>
    <scope>NUCLEOTIDE SEQUENCE [LARGE SCALE GENOMIC DNA]</scope>
    <source>
        <strain evidence="2 3">DSMZ 100122</strain>
    </source>
</reference>